<keyword evidence="3" id="KW-1185">Reference proteome</keyword>
<reference evidence="4" key="2">
    <citation type="submission" date="2020-04" db="EMBL/GenBank/DDBJ databases">
        <authorList>
            <consortium name="NCBI Genome Project"/>
        </authorList>
    </citation>
    <scope>NUCLEOTIDE SEQUENCE</scope>
    <source>
        <strain evidence="4">CBS 304.34</strain>
    </source>
</reference>
<evidence type="ECO:0000313" key="2">
    <source>
        <dbReference type="EMBL" id="KAF2816708.1"/>
    </source>
</evidence>
<proteinExistence type="predicted"/>
<dbReference type="GeneID" id="54462637"/>
<reference evidence="2 4" key="1">
    <citation type="journal article" date="2020" name="Stud. Mycol.">
        <title>101 Dothideomycetes genomes: a test case for predicting lifestyles and emergence of pathogens.</title>
        <authorList>
            <person name="Haridas S."/>
            <person name="Albert R."/>
            <person name="Binder M."/>
            <person name="Bloem J."/>
            <person name="Labutti K."/>
            <person name="Salamov A."/>
            <person name="Andreopoulos B."/>
            <person name="Baker S."/>
            <person name="Barry K."/>
            <person name="Bills G."/>
            <person name="Bluhm B."/>
            <person name="Cannon C."/>
            <person name="Castanera R."/>
            <person name="Culley D."/>
            <person name="Daum C."/>
            <person name="Ezra D."/>
            <person name="Gonzalez J."/>
            <person name="Henrissat B."/>
            <person name="Kuo A."/>
            <person name="Liang C."/>
            <person name="Lipzen A."/>
            <person name="Lutzoni F."/>
            <person name="Magnuson J."/>
            <person name="Mondo S."/>
            <person name="Nolan M."/>
            <person name="Ohm R."/>
            <person name="Pangilinan J."/>
            <person name="Park H.-J."/>
            <person name="Ramirez L."/>
            <person name="Alfaro M."/>
            <person name="Sun H."/>
            <person name="Tritt A."/>
            <person name="Yoshinaga Y."/>
            <person name="Zwiers L.-H."/>
            <person name="Turgeon B."/>
            <person name="Goodwin S."/>
            <person name="Spatafora J."/>
            <person name="Crous P."/>
            <person name="Grigoriev I."/>
        </authorList>
    </citation>
    <scope>NUCLEOTIDE SEQUENCE</scope>
    <source>
        <strain evidence="2 4">CBS 304.34</strain>
    </source>
</reference>
<dbReference type="Proteomes" id="UP000504636">
    <property type="component" value="Unplaced"/>
</dbReference>
<evidence type="ECO:0000313" key="3">
    <source>
        <dbReference type="Proteomes" id="UP000504636"/>
    </source>
</evidence>
<reference evidence="4" key="3">
    <citation type="submission" date="2025-04" db="UniProtKB">
        <authorList>
            <consortium name="RefSeq"/>
        </authorList>
    </citation>
    <scope>IDENTIFICATION</scope>
    <source>
        <strain evidence="4">CBS 304.34</strain>
    </source>
</reference>
<name>A0A6A6Z7B3_9PEZI</name>
<protein>
    <submittedName>
        <fullName evidence="2 4">Uncharacterized protein</fullName>
    </submittedName>
</protein>
<sequence>MHGVYRTHQCLVLLTDSSGNHVSSKKGYMKAWHPLRQDPVSDHPEPISGHVRQAKRVCVPEAKKGQPTHSDPYNYTSQDDWFPFNPAEHTHMVNDVNMAQDMFSDRALTSASWTTVGDDAEGRSNEVGRMEDNEVEDNGMHEDDAEKDYPPRPLSRPYSAPQDPLVPTPAAKPRRRENRSGITASSRQESQRIVNPLRKVQSSAARAKSRLSDHVGLARNPTAPSGRGPTPPLGQLGLLRRRVVGEIQDGGHTMNQNLSPSPIASSYHYHTYSESKWAKVDVLRDCFYLPTKFDPIGDDQIWHYSAPNSTKREARWTTSPLIGTDASVTTYDDLETELLSIS</sequence>
<dbReference type="RefSeq" id="XP_033583672.1">
    <property type="nucleotide sequence ID" value="XM_033721744.1"/>
</dbReference>
<gene>
    <name evidence="2 4" type="ORF">BDZ99DRAFT_471915</name>
</gene>
<feature type="region of interest" description="Disordered" evidence="1">
    <location>
        <begin position="114"/>
        <end position="234"/>
    </location>
</feature>
<evidence type="ECO:0000256" key="1">
    <source>
        <dbReference type="SAM" id="MobiDB-lite"/>
    </source>
</evidence>
<dbReference type="AlphaFoldDB" id="A0A6A6Z7B3"/>
<evidence type="ECO:0000313" key="4">
    <source>
        <dbReference type="RefSeq" id="XP_033583672.1"/>
    </source>
</evidence>
<feature type="compositionally biased region" description="Basic and acidic residues" evidence="1">
    <location>
        <begin position="120"/>
        <end position="150"/>
    </location>
</feature>
<feature type="compositionally biased region" description="Polar residues" evidence="1">
    <location>
        <begin position="180"/>
        <end position="193"/>
    </location>
</feature>
<organism evidence="2">
    <name type="scientific">Mytilinidion resinicola</name>
    <dbReference type="NCBI Taxonomy" id="574789"/>
    <lineage>
        <taxon>Eukaryota</taxon>
        <taxon>Fungi</taxon>
        <taxon>Dikarya</taxon>
        <taxon>Ascomycota</taxon>
        <taxon>Pezizomycotina</taxon>
        <taxon>Dothideomycetes</taxon>
        <taxon>Pleosporomycetidae</taxon>
        <taxon>Mytilinidiales</taxon>
        <taxon>Mytilinidiaceae</taxon>
        <taxon>Mytilinidion</taxon>
    </lineage>
</organism>
<dbReference type="EMBL" id="MU003693">
    <property type="protein sequence ID" value="KAF2816708.1"/>
    <property type="molecule type" value="Genomic_DNA"/>
</dbReference>
<accession>A0A6A6Z7B3</accession>